<dbReference type="RefSeq" id="WP_181551862.1">
    <property type="nucleotide sequence ID" value="NZ_JACDUS010000007.1"/>
</dbReference>
<dbReference type="AlphaFoldDB" id="A0A7W0CAN2"/>
<dbReference type="EMBL" id="JACDUS010000007">
    <property type="protein sequence ID" value="MBA2882218.1"/>
    <property type="molecule type" value="Genomic_DNA"/>
</dbReference>
<name>A0A7W0CAN2_9BACT</name>
<dbReference type="PANTHER" id="PTHR40079:SF4">
    <property type="entry name" value="GH26 DOMAIN-CONTAINING PROTEIN-RELATED"/>
    <property type="match status" value="1"/>
</dbReference>
<comment type="similarity">
    <text evidence="1 4">Belongs to the glycosyl hydrolase 26 family.</text>
</comment>
<keyword evidence="3 4" id="KW-0326">Glycosidase</keyword>
<dbReference type="SUPFAM" id="SSF51445">
    <property type="entry name" value="(Trans)glycosidases"/>
    <property type="match status" value="1"/>
</dbReference>
<comment type="caution">
    <text evidence="6">The sequence shown here is derived from an EMBL/GenBank/DDBJ whole genome shotgun (WGS) entry which is preliminary data.</text>
</comment>
<gene>
    <name evidence="6" type="ORF">HNR65_002559</name>
</gene>
<keyword evidence="2 4" id="KW-0378">Hydrolase</keyword>
<dbReference type="InterPro" id="IPR022790">
    <property type="entry name" value="GH26_dom"/>
</dbReference>
<dbReference type="Proteomes" id="UP000525298">
    <property type="component" value="Unassembled WGS sequence"/>
</dbReference>
<sequence>MEAETGLPVSMINLFLQWPKNPLHNNFPEQAFEAVHKAGAMTCLTWEPLHHKDGKPRMIPSEEIVNGEYDGYIDGFAKQVRTLGYPVMIRFAHEMNIDQYAWGAKRSEYGPNSPRRYREMFRYVVLRFKNLGVKNAFFAFCPNAESLPCPEKDPGADWNQAKNYYPGSSYVDVMGMDGYNWGQTRTVDEHGWQSNWRTFEDIFSSMYRQLKQIDSEKPVFVFETAAARQDGRDRDRWVRDAFFTAARWDIRGVFWFQADKETNWRLQTDPSCSYCGPVLRHFFSPMPLFEGKNGS</sequence>
<dbReference type="Pfam" id="PF02156">
    <property type="entry name" value="Glyco_hydro_26"/>
    <property type="match status" value="1"/>
</dbReference>
<evidence type="ECO:0000256" key="4">
    <source>
        <dbReference type="PROSITE-ProRule" id="PRU01100"/>
    </source>
</evidence>
<dbReference type="PROSITE" id="PS51764">
    <property type="entry name" value="GH26"/>
    <property type="match status" value="1"/>
</dbReference>
<reference evidence="6 7" key="1">
    <citation type="submission" date="2020-07" db="EMBL/GenBank/DDBJ databases">
        <title>Genomic Encyclopedia of Type Strains, Phase IV (KMG-IV): sequencing the most valuable type-strain genomes for metagenomic binning, comparative biology and taxonomic classification.</title>
        <authorList>
            <person name="Goeker M."/>
        </authorList>
    </citation>
    <scope>NUCLEOTIDE SEQUENCE [LARGE SCALE GENOMIC DNA]</scope>
    <source>
        <strain evidence="6 7">DSM 17721</strain>
    </source>
</reference>
<organism evidence="6 7">
    <name type="scientific">Desulfosalsimonas propionicica</name>
    <dbReference type="NCBI Taxonomy" id="332175"/>
    <lineage>
        <taxon>Bacteria</taxon>
        <taxon>Pseudomonadati</taxon>
        <taxon>Thermodesulfobacteriota</taxon>
        <taxon>Desulfobacteria</taxon>
        <taxon>Desulfobacterales</taxon>
        <taxon>Desulfosalsimonadaceae</taxon>
        <taxon>Desulfosalsimonas</taxon>
    </lineage>
</organism>
<accession>A0A7W0CAN2</accession>
<evidence type="ECO:0000313" key="7">
    <source>
        <dbReference type="Proteomes" id="UP000525298"/>
    </source>
</evidence>
<feature type="active site" description="Proton donor" evidence="4">
    <location>
        <position position="94"/>
    </location>
</feature>
<dbReference type="PANTHER" id="PTHR40079">
    <property type="entry name" value="MANNAN ENDO-1,4-BETA-MANNOSIDASE E-RELATED"/>
    <property type="match status" value="1"/>
</dbReference>
<dbReference type="GO" id="GO:0006080">
    <property type="term" value="P:substituted mannan metabolic process"/>
    <property type="evidence" value="ECO:0007669"/>
    <property type="project" value="InterPro"/>
</dbReference>
<keyword evidence="7" id="KW-1185">Reference proteome</keyword>
<evidence type="ECO:0000256" key="3">
    <source>
        <dbReference type="ARBA" id="ARBA00023295"/>
    </source>
</evidence>
<evidence type="ECO:0000256" key="2">
    <source>
        <dbReference type="ARBA" id="ARBA00022801"/>
    </source>
</evidence>
<evidence type="ECO:0000256" key="1">
    <source>
        <dbReference type="ARBA" id="ARBA00007754"/>
    </source>
</evidence>
<evidence type="ECO:0000259" key="5">
    <source>
        <dbReference type="PROSITE" id="PS51764"/>
    </source>
</evidence>
<feature type="active site" description="Nucleophile" evidence="4">
    <location>
        <position position="223"/>
    </location>
</feature>
<proteinExistence type="inferred from homology"/>
<protein>
    <submittedName>
        <fullName evidence="6">Beta-mannanase</fullName>
    </submittedName>
</protein>
<dbReference type="GO" id="GO:0016985">
    <property type="term" value="F:mannan endo-1,4-beta-mannosidase activity"/>
    <property type="evidence" value="ECO:0007669"/>
    <property type="project" value="InterPro"/>
</dbReference>
<dbReference type="Gene3D" id="3.20.20.80">
    <property type="entry name" value="Glycosidases"/>
    <property type="match status" value="1"/>
</dbReference>
<feature type="domain" description="GH26" evidence="5">
    <location>
        <begin position="1"/>
        <end position="291"/>
    </location>
</feature>
<dbReference type="InterPro" id="IPR000805">
    <property type="entry name" value="Glyco_hydro_26"/>
</dbReference>
<dbReference type="InterPro" id="IPR017853">
    <property type="entry name" value="GH"/>
</dbReference>
<evidence type="ECO:0000313" key="6">
    <source>
        <dbReference type="EMBL" id="MBA2882218.1"/>
    </source>
</evidence>